<name>W2ITK7_PHYNI</name>
<protein>
    <submittedName>
        <fullName evidence="3">Uncharacterized protein</fullName>
    </submittedName>
</protein>
<dbReference type="EMBL" id="KI687030">
    <property type="protein sequence ID" value="ETK83307.1"/>
    <property type="molecule type" value="Genomic_DNA"/>
</dbReference>
<dbReference type="AlphaFoldDB" id="W2ITK7"/>
<gene>
    <name evidence="2" type="ORF">L915_11450</name>
    <name evidence="3" type="ORF">L916_11360</name>
</gene>
<accession>W2ITK7</accession>
<feature type="compositionally biased region" description="Basic and acidic residues" evidence="1">
    <location>
        <begin position="109"/>
        <end position="119"/>
    </location>
</feature>
<proteinExistence type="predicted"/>
<reference evidence="3" key="2">
    <citation type="submission" date="2013-11" db="EMBL/GenBank/DDBJ databases">
        <title>The Genome Sequence of Phytophthora parasitica CJ05E6.</title>
        <authorList>
            <consortium name="The Broad Institute Genomics Platform"/>
            <person name="Russ C."/>
            <person name="Tyler B."/>
            <person name="Panabieres F."/>
            <person name="Shan W."/>
            <person name="Tripathy S."/>
            <person name="Grunwald N."/>
            <person name="Machado M."/>
            <person name="Johnson C.S."/>
            <person name="Arredondo F."/>
            <person name="Hong C."/>
            <person name="Coffey M."/>
            <person name="Young S.K."/>
            <person name="Zeng Q."/>
            <person name="Gargeya S."/>
            <person name="Fitzgerald M."/>
            <person name="Abouelleil A."/>
            <person name="Alvarado L."/>
            <person name="Chapman S.B."/>
            <person name="Gainer-Dewar J."/>
            <person name="Goldberg J."/>
            <person name="Griggs A."/>
            <person name="Gujja S."/>
            <person name="Hansen M."/>
            <person name="Howarth C."/>
            <person name="Imamovic A."/>
            <person name="Ireland A."/>
            <person name="Larimer J."/>
            <person name="McCowan C."/>
            <person name="Murphy C."/>
            <person name="Pearson M."/>
            <person name="Poon T.W."/>
            <person name="Priest M."/>
            <person name="Roberts A."/>
            <person name="Saif S."/>
            <person name="Shea T."/>
            <person name="Sykes S."/>
            <person name="Wortman J."/>
            <person name="Nusbaum C."/>
            <person name="Birren B."/>
        </authorList>
    </citation>
    <scope>NUCLEOTIDE SEQUENCE [LARGE SCALE GENOMIC DNA]</scope>
    <source>
        <strain evidence="3">CJ05E6</strain>
    </source>
</reference>
<feature type="compositionally biased region" description="Basic residues" evidence="1">
    <location>
        <begin position="120"/>
        <end position="134"/>
    </location>
</feature>
<evidence type="ECO:0000313" key="3">
    <source>
        <dbReference type="EMBL" id="ETL36708.1"/>
    </source>
</evidence>
<dbReference type="VEuPathDB" id="FungiDB:PPTG_23300"/>
<organism evidence="3">
    <name type="scientific">Phytophthora nicotianae</name>
    <name type="common">Potato buckeye rot agent</name>
    <name type="synonym">Phytophthora parasitica</name>
    <dbReference type="NCBI Taxonomy" id="4792"/>
    <lineage>
        <taxon>Eukaryota</taxon>
        <taxon>Sar</taxon>
        <taxon>Stramenopiles</taxon>
        <taxon>Oomycota</taxon>
        <taxon>Peronosporomycetes</taxon>
        <taxon>Peronosporales</taxon>
        <taxon>Peronosporaceae</taxon>
        <taxon>Phytophthora</taxon>
    </lineage>
</organism>
<dbReference type="Proteomes" id="UP000053864">
    <property type="component" value="Unassembled WGS sequence"/>
</dbReference>
<sequence>MAHGNSRLLIVSLEVAGALRPLRAPLDSSNIFFRLSCLLLLSPKIAVCDGAYKIIVEMADGASFDRKCRVVRRLFTHLEGPERESLGGVRLPADPTRVVIVAISVGDAHPRDRRGDRSPSRRSSRSKNSHRSSRSGRASADSGMSEMAVSTHHQVQQLEATLGRLGEKISTRDSECGNPARGRRS</sequence>
<evidence type="ECO:0000313" key="2">
    <source>
        <dbReference type="EMBL" id="ETK83307.1"/>
    </source>
</evidence>
<feature type="region of interest" description="Disordered" evidence="1">
    <location>
        <begin position="109"/>
        <end position="185"/>
    </location>
</feature>
<evidence type="ECO:0000256" key="1">
    <source>
        <dbReference type="SAM" id="MobiDB-lite"/>
    </source>
</evidence>
<dbReference type="Proteomes" id="UP000053236">
    <property type="component" value="Unassembled WGS sequence"/>
</dbReference>
<reference evidence="2" key="1">
    <citation type="submission" date="2013-11" db="EMBL/GenBank/DDBJ databases">
        <title>The Genome Sequence of Phytophthora parasitica CJ02B3.</title>
        <authorList>
            <consortium name="The Broad Institute Genomics Platform"/>
            <person name="Russ C."/>
            <person name="Tyler B."/>
            <person name="Panabieres F."/>
            <person name="Shan W."/>
            <person name="Tripathy S."/>
            <person name="Grunwald N."/>
            <person name="Machado M."/>
            <person name="Johnson C.S."/>
            <person name="Arredondo F."/>
            <person name="Hong C."/>
            <person name="Coffey M."/>
            <person name="Young S.K."/>
            <person name="Zeng Q."/>
            <person name="Gargeya S."/>
            <person name="Fitzgerald M."/>
            <person name="Abouelleil A."/>
            <person name="Alvarado L."/>
            <person name="Chapman S.B."/>
            <person name="Gainer-Dewar J."/>
            <person name="Goldberg J."/>
            <person name="Griggs A."/>
            <person name="Gujja S."/>
            <person name="Hansen M."/>
            <person name="Howarth C."/>
            <person name="Imamovic A."/>
            <person name="Ireland A."/>
            <person name="Larimer J."/>
            <person name="McCowan C."/>
            <person name="Murphy C."/>
            <person name="Pearson M."/>
            <person name="Poon T.W."/>
            <person name="Priest M."/>
            <person name="Roberts A."/>
            <person name="Saif S."/>
            <person name="Shea T."/>
            <person name="Sykes S."/>
            <person name="Wortman J."/>
            <person name="Nusbaum C."/>
            <person name="Birren B."/>
        </authorList>
    </citation>
    <scope>NUCLEOTIDE SEQUENCE [LARGE SCALE GENOMIC DNA]</scope>
    <source>
        <strain evidence="2">CJ02B3</strain>
    </source>
</reference>
<feature type="compositionally biased region" description="Basic and acidic residues" evidence="1">
    <location>
        <begin position="165"/>
        <end position="175"/>
    </location>
</feature>
<feature type="compositionally biased region" description="Low complexity" evidence="1">
    <location>
        <begin position="135"/>
        <end position="145"/>
    </location>
</feature>
<dbReference type="EMBL" id="KI673711">
    <property type="protein sequence ID" value="ETL36708.1"/>
    <property type="molecule type" value="Genomic_DNA"/>
</dbReference>